<dbReference type="InterPro" id="IPR025540">
    <property type="entry name" value="FlK"/>
</dbReference>
<dbReference type="STRING" id="1236220.SAMN04488112_107195"/>
<dbReference type="InterPro" id="IPR029069">
    <property type="entry name" value="HotDog_dom_sf"/>
</dbReference>
<keyword evidence="4" id="KW-1185">Reference proteome</keyword>
<dbReference type="PIRSF" id="PIRSF014972">
    <property type="entry name" value="FlK"/>
    <property type="match status" value="1"/>
</dbReference>
<feature type="domain" description="Fluoroacetyl-CoA-specific thioesterase-like" evidence="2">
    <location>
        <begin position="17"/>
        <end position="119"/>
    </location>
</feature>
<dbReference type="AlphaFoldDB" id="A0A1G6LFC6"/>
<feature type="active site" evidence="1">
    <location>
        <position position="44"/>
    </location>
</feature>
<sequence>MKPGLKPGRRERLQMRVTEEMTASFGGKEIHPVLSTVNLVYYMEWVGRRLILPYLEAGEEGVGGAISLQHRAPAPVGKEVTFSAVATEVSDSRVVCRVEARHDRGVVGEGTFTQAILPKQKILKRIEAMRK</sequence>
<feature type="active site" evidence="1">
    <location>
        <position position="70"/>
    </location>
</feature>
<proteinExistence type="predicted"/>
<protein>
    <submittedName>
        <fullName evidence="3">Predicted thioesterase</fullName>
    </submittedName>
</protein>
<dbReference type="Gene3D" id="3.10.129.10">
    <property type="entry name" value="Hotdog Thioesterase"/>
    <property type="match status" value="1"/>
</dbReference>
<organism evidence="3 4">
    <name type="scientific">Melghirimyces thermohalophilus</name>
    <dbReference type="NCBI Taxonomy" id="1236220"/>
    <lineage>
        <taxon>Bacteria</taxon>
        <taxon>Bacillati</taxon>
        <taxon>Bacillota</taxon>
        <taxon>Bacilli</taxon>
        <taxon>Bacillales</taxon>
        <taxon>Thermoactinomycetaceae</taxon>
        <taxon>Melghirimyces</taxon>
    </lineage>
</organism>
<dbReference type="RefSeq" id="WP_091568253.1">
    <property type="nucleotide sequence ID" value="NZ_FMZA01000007.1"/>
</dbReference>
<dbReference type="Proteomes" id="UP000199387">
    <property type="component" value="Unassembled WGS sequence"/>
</dbReference>
<dbReference type="PANTHER" id="PTHR36934:SF1">
    <property type="entry name" value="THIOESTERASE DOMAIN-CONTAINING PROTEIN"/>
    <property type="match status" value="1"/>
</dbReference>
<dbReference type="CDD" id="cd03440">
    <property type="entry name" value="hot_dog"/>
    <property type="match status" value="1"/>
</dbReference>
<name>A0A1G6LFC6_9BACL</name>
<dbReference type="PANTHER" id="PTHR36934">
    <property type="entry name" value="BLR0278 PROTEIN"/>
    <property type="match status" value="1"/>
</dbReference>
<evidence type="ECO:0000313" key="4">
    <source>
        <dbReference type="Proteomes" id="UP000199387"/>
    </source>
</evidence>
<dbReference type="SUPFAM" id="SSF54637">
    <property type="entry name" value="Thioesterase/thiol ester dehydrase-isomerase"/>
    <property type="match status" value="1"/>
</dbReference>
<gene>
    <name evidence="3" type="ORF">SAMN04488112_107195</name>
</gene>
<feature type="active site" evidence="1">
    <location>
        <position position="36"/>
    </location>
</feature>
<dbReference type="InterPro" id="IPR054485">
    <property type="entry name" value="FlK-like_dom"/>
</dbReference>
<dbReference type="Pfam" id="PF22636">
    <property type="entry name" value="FlK"/>
    <property type="match status" value="1"/>
</dbReference>
<evidence type="ECO:0000259" key="2">
    <source>
        <dbReference type="Pfam" id="PF22636"/>
    </source>
</evidence>
<dbReference type="EMBL" id="FMZA01000007">
    <property type="protein sequence ID" value="SDC41667.1"/>
    <property type="molecule type" value="Genomic_DNA"/>
</dbReference>
<reference evidence="3 4" key="1">
    <citation type="submission" date="2016-10" db="EMBL/GenBank/DDBJ databases">
        <authorList>
            <person name="de Groot N.N."/>
        </authorList>
    </citation>
    <scope>NUCLEOTIDE SEQUENCE [LARGE SCALE GENOMIC DNA]</scope>
    <source>
        <strain evidence="3 4">DSM 45514</strain>
    </source>
</reference>
<evidence type="ECO:0000256" key="1">
    <source>
        <dbReference type="PIRSR" id="PIRSR014972-1"/>
    </source>
</evidence>
<evidence type="ECO:0000313" key="3">
    <source>
        <dbReference type="EMBL" id="SDC41667.1"/>
    </source>
</evidence>
<accession>A0A1G6LFC6</accession>
<dbReference type="OrthoDB" id="6902891at2"/>